<dbReference type="PANTHER" id="PTHR34386:SF1">
    <property type="entry name" value="GLUTAREDOXIN-LIKE PROTEIN NRDH"/>
    <property type="match status" value="1"/>
</dbReference>
<dbReference type="InterPro" id="IPR002109">
    <property type="entry name" value="Glutaredoxin"/>
</dbReference>
<dbReference type="Pfam" id="PF00462">
    <property type="entry name" value="Glutaredoxin"/>
    <property type="match status" value="1"/>
</dbReference>
<feature type="domain" description="Glutaredoxin" evidence="1">
    <location>
        <begin position="3"/>
        <end position="62"/>
    </location>
</feature>
<dbReference type="PROSITE" id="PS51354">
    <property type="entry name" value="GLUTAREDOXIN_2"/>
    <property type="match status" value="1"/>
</dbReference>
<dbReference type="PANTHER" id="PTHR34386">
    <property type="entry name" value="GLUTAREDOXIN"/>
    <property type="match status" value="1"/>
</dbReference>
<organism evidence="2 3">
    <name type="scientific">candidate division WWE3 bacterium</name>
    <dbReference type="NCBI Taxonomy" id="2053526"/>
    <lineage>
        <taxon>Bacteria</taxon>
        <taxon>Katanobacteria</taxon>
    </lineage>
</organism>
<dbReference type="InterPro" id="IPR011911">
    <property type="entry name" value="GlrX_YruB"/>
</dbReference>
<dbReference type="CDD" id="cd02976">
    <property type="entry name" value="NrdH"/>
    <property type="match status" value="1"/>
</dbReference>
<dbReference type="GO" id="GO:0045454">
    <property type="term" value="P:cell redox homeostasis"/>
    <property type="evidence" value="ECO:0007669"/>
    <property type="project" value="TreeGrafter"/>
</dbReference>
<dbReference type="GO" id="GO:0009055">
    <property type="term" value="F:electron transfer activity"/>
    <property type="evidence" value="ECO:0007669"/>
    <property type="project" value="TreeGrafter"/>
</dbReference>
<proteinExistence type="predicted"/>
<name>A0A928TQS8_UNCKA</name>
<evidence type="ECO:0000259" key="1">
    <source>
        <dbReference type="Pfam" id="PF00462"/>
    </source>
</evidence>
<comment type="caution">
    <text evidence="2">The sequence shown here is derived from an EMBL/GenBank/DDBJ whole genome shotgun (WGS) entry which is preliminary data.</text>
</comment>
<evidence type="ECO:0000313" key="3">
    <source>
        <dbReference type="Proteomes" id="UP000710385"/>
    </source>
</evidence>
<dbReference type="InterPro" id="IPR036249">
    <property type="entry name" value="Thioredoxin-like_sf"/>
</dbReference>
<sequence>MKIKVYTTPTCPYCKLVKEFLHEKNAEFQEIDVANDASAANEMVKLSGQMGVPVIDIDGDVIVGWNKEALEEALSSKKTKAKAKAS</sequence>
<protein>
    <submittedName>
        <fullName evidence="2">Glutathione S-transferase N-terminal domain-containing protein</fullName>
    </submittedName>
</protein>
<dbReference type="PROSITE" id="PS00195">
    <property type="entry name" value="GLUTAREDOXIN_1"/>
    <property type="match status" value="1"/>
</dbReference>
<accession>A0A928TQS8</accession>
<dbReference type="Gene3D" id="3.40.30.10">
    <property type="entry name" value="Glutaredoxin"/>
    <property type="match status" value="1"/>
</dbReference>
<gene>
    <name evidence="2" type="ORF">HS096_04180</name>
</gene>
<dbReference type="AlphaFoldDB" id="A0A928TQS8"/>
<dbReference type="EMBL" id="JABTTY010000001">
    <property type="protein sequence ID" value="MBE7525552.1"/>
    <property type="molecule type" value="Genomic_DNA"/>
</dbReference>
<dbReference type="InterPro" id="IPR011767">
    <property type="entry name" value="GLR_AS"/>
</dbReference>
<dbReference type="NCBIfam" id="TIGR02196">
    <property type="entry name" value="GlrX_YruB"/>
    <property type="match status" value="1"/>
</dbReference>
<evidence type="ECO:0000313" key="2">
    <source>
        <dbReference type="EMBL" id="MBE7525552.1"/>
    </source>
</evidence>
<reference evidence="2" key="1">
    <citation type="submission" date="2020-05" db="EMBL/GenBank/DDBJ databases">
        <title>High-Quality Genomes of Partial-Nitritation/Anammox System by Hierarchical Clustering Based Hybrid Assembly.</title>
        <authorList>
            <person name="Liu L."/>
            <person name="Wang Y."/>
            <person name="Che Y."/>
            <person name="Chen Y."/>
            <person name="Xia Y."/>
            <person name="Luo R."/>
            <person name="Cheng S.H."/>
            <person name="Zheng C."/>
            <person name="Zhang T."/>
        </authorList>
    </citation>
    <scope>NUCLEOTIDE SEQUENCE</scope>
    <source>
        <strain evidence="2">H1_PAT1</strain>
    </source>
</reference>
<dbReference type="InterPro" id="IPR051548">
    <property type="entry name" value="Grx-like_ET"/>
</dbReference>
<dbReference type="Proteomes" id="UP000710385">
    <property type="component" value="Unassembled WGS sequence"/>
</dbReference>
<dbReference type="NCBIfam" id="NF041212">
    <property type="entry name" value="Uxx_star"/>
    <property type="match status" value="1"/>
</dbReference>
<dbReference type="SUPFAM" id="SSF52833">
    <property type="entry name" value="Thioredoxin-like"/>
    <property type="match status" value="1"/>
</dbReference>